<accession>A0A5B1CBV9</accession>
<evidence type="ECO:0000313" key="2">
    <source>
        <dbReference type="Proteomes" id="UP000322699"/>
    </source>
</evidence>
<sequence>MLTVIRLSRGHLLPASRPAGHIRCPTSTPLPQHPIETRVKTALRGINQRLNSNAQLMLMCRMHCVASTNACLRLLDLPLLAETCLTNETLLRFETGGCHPRGRSPR</sequence>
<dbReference type="EMBL" id="VRLW01000005">
    <property type="protein sequence ID" value="KAA1257060.1"/>
    <property type="molecule type" value="Genomic_DNA"/>
</dbReference>
<name>A0A5B1CBV9_9BACT</name>
<organism evidence="1 2">
    <name type="scientific">Rubripirellula obstinata</name>
    <dbReference type="NCBI Taxonomy" id="406547"/>
    <lineage>
        <taxon>Bacteria</taxon>
        <taxon>Pseudomonadati</taxon>
        <taxon>Planctomycetota</taxon>
        <taxon>Planctomycetia</taxon>
        <taxon>Pirellulales</taxon>
        <taxon>Pirellulaceae</taxon>
        <taxon>Rubripirellula</taxon>
    </lineage>
</organism>
<dbReference type="AlphaFoldDB" id="A0A5B1CBV9"/>
<keyword evidence="2" id="KW-1185">Reference proteome</keyword>
<reference evidence="1 2" key="1">
    <citation type="submission" date="2019-08" db="EMBL/GenBank/DDBJ databases">
        <title>Deep-cultivation of Planctomycetes and their phenomic and genomic characterization uncovers novel biology.</title>
        <authorList>
            <person name="Wiegand S."/>
            <person name="Jogler M."/>
            <person name="Boedeker C."/>
            <person name="Pinto D."/>
            <person name="Vollmers J."/>
            <person name="Rivas-Marin E."/>
            <person name="Kohn T."/>
            <person name="Peeters S.H."/>
            <person name="Heuer A."/>
            <person name="Rast P."/>
            <person name="Oberbeckmann S."/>
            <person name="Bunk B."/>
            <person name="Jeske O."/>
            <person name="Meyerdierks A."/>
            <person name="Storesund J.E."/>
            <person name="Kallscheuer N."/>
            <person name="Luecker S."/>
            <person name="Lage O.M."/>
            <person name="Pohl T."/>
            <person name="Merkel B.J."/>
            <person name="Hornburger P."/>
            <person name="Mueller R.-W."/>
            <person name="Bruemmer F."/>
            <person name="Labrenz M."/>
            <person name="Spormann A.M."/>
            <person name="Op Den Camp H."/>
            <person name="Overmann J."/>
            <person name="Amann R."/>
            <person name="Jetten M.S.M."/>
            <person name="Mascher T."/>
            <person name="Medema M.H."/>
            <person name="Devos D.P."/>
            <person name="Kaster A.-K."/>
            <person name="Ovreas L."/>
            <person name="Rohde M."/>
            <person name="Galperin M.Y."/>
            <person name="Jogler C."/>
        </authorList>
    </citation>
    <scope>NUCLEOTIDE SEQUENCE [LARGE SCALE GENOMIC DNA]</scope>
    <source>
        <strain evidence="1 2">LF1</strain>
    </source>
</reference>
<proteinExistence type="predicted"/>
<evidence type="ECO:0000313" key="1">
    <source>
        <dbReference type="EMBL" id="KAA1257060.1"/>
    </source>
</evidence>
<dbReference type="Proteomes" id="UP000322699">
    <property type="component" value="Unassembled WGS sequence"/>
</dbReference>
<gene>
    <name evidence="1" type="ORF">LF1_56220</name>
</gene>
<comment type="caution">
    <text evidence="1">The sequence shown here is derived from an EMBL/GenBank/DDBJ whole genome shotgun (WGS) entry which is preliminary data.</text>
</comment>
<protein>
    <submittedName>
        <fullName evidence="1">Uncharacterized protein</fullName>
    </submittedName>
</protein>